<feature type="domain" description="Lipocalin-like" evidence="1">
    <location>
        <begin position="8"/>
        <end position="123"/>
    </location>
</feature>
<sequence length="141" mass="15764">MDLEKYLIGTWELVDYKFSEAGNPEPLGPNPKGFLMYTTDGFVSAQMMKQGRSSYQSGNLHLGSTEEMAEAAAGYLAYAGKFAITGFDKETNTVSLEHHMDVSMNPTWLGETQKRFATYKDGLLNIHADVNDAQLIWKKIE</sequence>
<dbReference type="Pfam" id="PF13924">
    <property type="entry name" value="Lipocalin_5"/>
    <property type="match status" value="1"/>
</dbReference>
<protein>
    <recommendedName>
        <fullName evidence="1">Lipocalin-like domain-containing protein</fullName>
    </recommendedName>
</protein>
<comment type="caution">
    <text evidence="2">The sequence shown here is derived from an EMBL/GenBank/DDBJ whole genome shotgun (WGS) entry which is preliminary data.</text>
</comment>
<dbReference type="RefSeq" id="WP_244055470.1">
    <property type="nucleotide sequence ID" value="NZ_BQXH01000012.1"/>
</dbReference>
<dbReference type="InterPro" id="IPR024311">
    <property type="entry name" value="Lipocalin-like"/>
</dbReference>
<proteinExistence type="predicted"/>
<dbReference type="EMBL" id="BQXH01000012">
    <property type="protein sequence ID" value="GKS81724.1"/>
    <property type="molecule type" value="Genomic_DNA"/>
</dbReference>
<evidence type="ECO:0000259" key="1">
    <source>
        <dbReference type="Pfam" id="PF13924"/>
    </source>
</evidence>
<organism evidence="2 3">
    <name type="scientific">Ligilactobacillus pabuli</name>
    <dbReference type="NCBI Taxonomy" id="2886039"/>
    <lineage>
        <taxon>Bacteria</taxon>
        <taxon>Bacillati</taxon>
        <taxon>Bacillota</taxon>
        <taxon>Bacilli</taxon>
        <taxon>Lactobacillales</taxon>
        <taxon>Lactobacillaceae</taxon>
        <taxon>Ligilactobacillus</taxon>
    </lineage>
</organism>
<reference evidence="2" key="1">
    <citation type="journal article" date="2022" name="Int. J. Syst. Evol. Microbiol.">
        <title>A novel species of lactic acid bacteria, Ligilactobacillus pabuli sp. nov., isolated from alfalfa silage.</title>
        <authorList>
            <person name="Tohno M."/>
            <person name="Tanizawa Y."/>
            <person name="Sawada H."/>
            <person name="Sakamoto M."/>
            <person name="Ohkuma M."/>
            <person name="Kobayashi H."/>
        </authorList>
    </citation>
    <scope>NUCLEOTIDE SEQUENCE</scope>
    <source>
        <strain evidence="2">AF129</strain>
    </source>
</reference>
<accession>A0ABQ5JI71</accession>
<keyword evidence="3" id="KW-1185">Reference proteome</keyword>
<gene>
    <name evidence="2" type="ORF">LPAF129_14100</name>
</gene>
<evidence type="ECO:0000313" key="2">
    <source>
        <dbReference type="EMBL" id="GKS81724.1"/>
    </source>
</evidence>
<dbReference type="Proteomes" id="UP001055149">
    <property type="component" value="Unassembled WGS sequence"/>
</dbReference>
<name>A0ABQ5JI71_9LACO</name>
<evidence type="ECO:0000313" key="3">
    <source>
        <dbReference type="Proteomes" id="UP001055149"/>
    </source>
</evidence>